<dbReference type="Proteomes" id="UP001346869">
    <property type="component" value="Unassembled WGS sequence"/>
</dbReference>
<proteinExistence type="predicted"/>
<gene>
    <name evidence="2" type="ORF">PBY51_019721</name>
</gene>
<feature type="compositionally biased region" description="Basic residues" evidence="1">
    <location>
        <begin position="37"/>
        <end position="46"/>
    </location>
</feature>
<feature type="region of interest" description="Disordered" evidence="1">
    <location>
        <begin position="35"/>
        <end position="80"/>
    </location>
</feature>
<accession>A0AAN8AMI5</accession>
<comment type="caution">
    <text evidence="2">The sequence shown here is derived from an EMBL/GenBank/DDBJ whole genome shotgun (WGS) entry which is preliminary data.</text>
</comment>
<dbReference type="EMBL" id="JAUZQC010000009">
    <property type="protein sequence ID" value="KAK5865453.1"/>
    <property type="molecule type" value="Genomic_DNA"/>
</dbReference>
<name>A0AAN8AMI5_ELEMC</name>
<evidence type="ECO:0000256" key="1">
    <source>
        <dbReference type="SAM" id="MobiDB-lite"/>
    </source>
</evidence>
<dbReference type="AlphaFoldDB" id="A0AAN8AMI5"/>
<organism evidence="2 3">
    <name type="scientific">Eleginops maclovinus</name>
    <name type="common">Patagonian blennie</name>
    <name type="synonym">Eleginus maclovinus</name>
    <dbReference type="NCBI Taxonomy" id="56733"/>
    <lineage>
        <taxon>Eukaryota</taxon>
        <taxon>Metazoa</taxon>
        <taxon>Chordata</taxon>
        <taxon>Craniata</taxon>
        <taxon>Vertebrata</taxon>
        <taxon>Euteleostomi</taxon>
        <taxon>Actinopterygii</taxon>
        <taxon>Neopterygii</taxon>
        <taxon>Teleostei</taxon>
        <taxon>Neoteleostei</taxon>
        <taxon>Acanthomorphata</taxon>
        <taxon>Eupercaria</taxon>
        <taxon>Perciformes</taxon>
        <taxon>Notothenioidei</taxon>
        <taxon>Eleginopidae</taxon>
        <taxon>Eleginops</taxon>
    </lineage>
</organism>
<protein>
    <submittedName>
        <fullName evidence="2">Uncharacterized protein</fullName>
    </submittedName>
</protein>
<reference evidence="2 3" key="2">
    <citation type="journal article" date="2023" name="Mol. Biol. Evol.">
        <title>Genomics of Secondarily Temperate Adaptation in the Only Non-Antarctic Icefish.</title>
        <authorList>
            <person name="Rivera-Colon A.G."/>
            <person name="Rayamajhi N."/>
            <person name="Minhas B.F."/>
            <person name="Madrigal G."/>
            <person name="Bilyk K.T."/>
            <person name="Yoon V."/>
            <person name="Hune M."/>
            <person name="Gregory S."/>
            <person name="Cheng C.H.C."/>
            <person name="Catchen J.M."/>
        </authorList>
    </citation>
    <scope>NUCLEOTIDE SEQUENCE [LARGE SCALE GENOMIC DNA]</scope>
    <source>
        <strain evidence="2">JMC-PN-2008</strain>
    </source>
</reference>
<keyword evidence="3" id="KW-1185">Reference proteome</keyword>
<sequence>MPSSGPRGKSNMAAGLAAGQEVTRRAWACRDACEMTKKKRSHRQTRRASGLLSPRTRAELKGVKVHQRQKRKVGEAVMQKSDMWTGREMRVGLARAKVTEDK</sequence>
<evidence type="ECO:0000313" key="2">
    <source>
        <dbReference type="EMBL" id="KAK5865453.1"/>
    </source>
</evidence>
<reference evidence="2 3" key="1">
    <citation type="journal article" date="2023" name="Genes (Basel)">
        <title>Chromosome-Level Genome Assembly and Circadian Gene Repertoire of the Patagonia Blennie Eleginops maclovinus-The Closest Ancestral Proxy of Antarctic Cryonotothenioids.</title>
        <authorList>
            <person name="Cheng C.C."/>
            <person name="Rivera-Colon A.G."/>
            <person name="Minhas B.F."/>
            <person name="Wilson L."/>
            <person name="Rayamajhi N."/>
            <person name="Vargas-Chacoff L."/>
            <person name="Catchen J.M."/>
        </authorList>
    </citation>
    <scope>NUCLEOTIDE SEQUENCE [LARGE SCALE GENOMIC DNA]</scope>
    <source>
        <strain evidence="2">JMC-PN-2008</strain>
    </source>
</reference>
<evidence type="ECO:0000313" key="3">
    <source>
        <dbReference type="Proteomes" id="UP001346869"/>
    </source>
</evidence>
<feature type="region of interest" description="Disordered" evidence="1">
    <location>
        <begin position="1"/>
        <end position="22"/>
    </location>
</feature>